<protein>
    <submittedName>
        <fullName evidence="1">Uncharacterized protein</fullName>
    </submittedName>
</protein>
<accession>A0ABR2FC76</accession>
<evidence type="ECO:0000313" key="2">
    <source>
        <dbReference type="Proteomes" id="UP001472677"/>
    </source>
</evidence>
<dbReference type="Proteomes" id="UP001472677">
    <property type="component" value="Unassembled WGS sequence"/>
</dbReference>
<proteinExistence type="predicted"/>
<evidence type="ECO:0000313" key="1">
    <source>
        <dbReference type="EMBL" id="KAK8575957.1"/>
    </source>
</evidence>
<keyword evidence="2" id="KW-1185">Reference proteome</keyword>
<name>A0ABR2FC76_9ROSI</name>
<gene>
    <name evidence="1" type="ORF">V6N12_063605</name>
</gene>
<dbReference type="EMBL" id="JBBPBM010000007">
    <property type="protein sequence ID" value="KAK8575957.1"/>
    <property type="molecule type" value="Genomic_DNA"/>
</dbReference>
<organism evidence="1 2">
    <name type="scientific">Hibiscus sabdariffa</name>
    <name type="common">roselle</name>
    <dbReference type="NCBI Taxonomy" id="183260"/>
    <lineage>
        <taxon>Eukaryota</taxon>
        <taxon>Viridiplantae</taxon>
        <taxon>Streptophyta</taxon>
        <taxon>Embryophyta</taxon>
        <taxon>Tracheophyta</taxon>
        <taxon>Spermatophyta</taxon>
        <taxon>Magnoliopsida</taxon>
        <taxon>eudicotyledons</taxon>
        <taxon>Gunneridae</taxon>
        <taxon>Pentapetalae</taxon>
        <taxon>rosids</taxon>
        <taxon>malvids</taxon>
        <taxon>Malvales</taxon>
        <taxon>Malvaceae</taxon>
        <taxon>Malvoideae</taxon>
        <taxon>Hibiscus</taxon>
    </lineage>
</organism>
<sequence>MTRGINDGERVQLKGDWWLKKRRWIGGGFGALGYNLEALGVVEINGGSEGYGSRIERVMFDGDGRRR</sequence>
<reference evidence="1 2" key="1">
    <citation type="journal article" date="2024" name="G3 (Bethesda)">
        <title>Genome assembly of Hibiscus sabdariffa L. provides insights into metabolisms of medicinal natural products.</title>
        <authorList>
            <person name="Kim T."/>
        </authorList>
    </citation>
    <scope>NUCLEOTIDE SEQUENCE [LARGE SCALE GENOMIC DNA]</scope>
    <source>
        <strain evidence="1">TK-2024</strain>
        <tissue evidence="1">Old leaves</tissue>
    </source>
</reference>
<comment type="caution">
    <text evidence="1">The sequence shown here is derived from an EMBL/GenBank/DDBJ whole genome shotgun (WGS) entry which is preliminary data.</text>
</comment>